<name>A0A0G4P961_PENC3</name>
<evidence type="ECO:0000259" key="2">
    <source>
        <dbReference type="Pfam" id="PF17667"/>
    </source>
</evidence>
<proteinExistence type="predicted"/>
<feature type="domain" description="Fungal-type protein kinase" evidence="2">
    <location>
        <begin position="79"/>
        <end position="260"/>
    </location>
</feature>
<sequence>MAQPSKADATHIPASSPKTEELLDSMDGHIHGPIDGCIPMGRESGVSERAVGESLTGIHLQPPLRRSKHFFGGSQVCLQKSSTELKADGLVSLYGLAQEVFATQPMRLFLHGLYIRGSLIERWIFDRSGMYCCETINTQDELPRFFSLVLKYRLLPHDDLGESDIVKNDDTGRFIDIADIATSAVGQLYLEDKPIALAKEAFGEGTTCYRAKKLESDRWNFVVKFKWRLATDRPEEELLKLANEKNVWGIVSLDYHKDMSRTAKLRQWALPKIHDSTS</sequence>
<dbReference type="PANTHER" id="PTHR38248:SF2">
    <property type="entry name" value="FUNK1 11"/>
    <property type="match status" value="1"/>
</dbReference>
<organism evidence="3 4">
    <name type="scientific">Penicillium camemberti (strain FM 013)</name>
    <dbReference type="NCBI Taxonomy" id="1429867"/>
    <lineage>
        <taxon>Eukaryota</taxon>
        <taxon>Fungi</taxon>
        <taxon>Dikarya</taxon>
        <taxon>Ascomycota</taxon>
        <taxon>Pezizomycotina</taxon>
        <taxon>Eurotiomycetes</taxon>
        <taxon>Eurotiomycetidae</taxon>
        <taxon>Eurotiales</taxon>
        <taxon>Aspergillaceae</taxon>
        <taxon>Penicillium</taxon>
    </lineage>
</organism>
<dbReference type="Pfam" id="PF17667">
    <property type="entry name" value="Pkinase_fungal"/>
    <property type="match status" value="1"/>
</dbReference>
<evidence type="ECO:0000256" key="1">
    <source>
        <dbReference type="SAM" id="MobiDB-lite"/>
    </source>
</evidence>
<feature type="region of interest" description="Disordered" evidence="1">
    <location>
        <begin position="1"/>
        <end position="26"/>
    </location>
</feature>
<dbReference type="STRING" id="1429867.A0A0G4P961"/>
<dbReference type="EMBL" id="HG793141">
    <property type="protein sequence ID" value="CRL22819.1"/>
    <property type="molecule type" value="Genomic_DNA"/>
</dbReference>
<dbReference type="PANTHER" id="PTHR38248">
    <property type="entry name" value="FUNK1 6"/>
    <property type="match status" value="1"/>
</dbReference>
<dbReference type="InterPro" id="IPR040976">
    <property type="entry name" value="Pkinase_fungal"/>
</dbReference>
<evidence type="ECO:0000313" key="4">
    <source>
        <dbReference type="Proteomes" id="UP000053732"/>
    </source>
</evidence>
<protein>
    <submittedName>
        <fullName evidence="3">Str. FM013</fullName>
    </submittedName>
</protein>
<dbReference type="AlphaFoldDB" id="A0A0G4P961"/>
<accession>A0A0G4P961</accession>
<keyword evidence="4" id="KW-1185">Reference proteome</keyword>
<reference evidence="3 4" key="1">
    <citation type="journal article" date="2014" name="Nat. Commun.">
        <title>Multiple recent horizontal transfers of a large genomic region in cheese making fungi.</title>
        <authorList>
            <person name="Cheeseman K."/>
            <person name="Ropars J."/>
            <person name="Renault P."/>
            <person name="Dupont J."/>
            <person name="Gouzy J."/>
            <person name="Branca A."/>
            <person name="Abraham A.L."/>
            <person name="Ceppi M."/>
            <person name="Conseiller E."/>
            <person name="Debuchy R."/>
            <person name="Malagnac F."/>
            <person name="Goarin A."/>
            <person name="Silar P."/>
            <person name="Lacoste S."/>
            <person name="Sallet E."/>
            <person name="Bensimon A."/>
            <person name="Giraud T."/>
            <person name="Brygoo Y."/>
        </authorList>
    </citation>
    <scope>NUCLEOTIDE SEQUENCE [LARGE SCALE GENOMIC DNA]</scope>
    <source>
        <strain evidence="4">FM 013</strain>
    </source>
</reference>
<evidence type="ECO:0000313" key="3">
    <source>
        <dbReference type="EMBL" id="CRL22819.1"/>
    </source>
</evidence>
<dbReference type="Proteomes" id="UP000053732">
    <property type="component" value="Unassembled WGS sequence"/>
</dbReference>
<gene>
    <name evidence="3" type="ORF">PCAMFM013_S008g000248</name>
</gene>